<dbReference type="InterPro" id="IPR051010">
    <property type="entry name" value="BCAA_transport"/>
</dbReference>
<evidence type="ECO:0000256" key="1">
    <source>
        <dbReference type="ARBA" id="ARBA00010062"/>
    </source>
</evidence>
<gene>
    <name evidence="6" type="ORF">A6A04_06395</name>
</gene>
<keyword evidence="3" id="KW-0813">Transport</keyword>
<keyword evidence="3" id="KW-0029">Amino-acid transport</keyword>
<dbReference type="GO" id="GO:0006865">
    <property type="term" value="P:amino acid transport"/>
    <property type="evidence" value="ECO:0007669"/>
    <property type="project" value="UniProtKB-KW"/>
</dbReference>
<feature type="domain" description="Leucine-binding protein" evidence="5">
    <location>
        <begin position="44"/>
        <end position="397"/>
    </location>
</feature>
<dbReference type="RefSeq" id="WP_068494984.1">
    <property type="nucleotide sequence ID" value="NZ_LWQT01000088.1"/>
</dbReference>
<dbReference type="Gene3D" id="3.40.50.2300">
    <property type="match status" value="2"/>
</dbReference>
<proteinExistence type="inferred from homology"/>
<dbReference type="PANTHER" id="PTHR30483">
    <property type="entry name" value="LEUCINE-SPECIFIC-BINDING PROTEIN"/>
    <property type="match status" value="1"/>
</dbReference>
<dbReference type="SUPFAM" id="SSF53822">
    <property type="entry name" value="Periplasmic binding protein-like I"/>
    <property type="match status" value="1"/>
</dbReference>
<dbReference type="Pfam" id="PF13458">
    <property type="entry name" value="Peripla_BP_6"/>
    <property type="match status" value="1"/>
</dbReference>
<evidence type="ECO:0000256" key="3">
    <source>
        <dbReference type="ARBA" id="ARBA00022970"/>
    </source>
</evidence>
<organism evidence="6 7">
    <name type="scientific">Paramagnetospirillum marisnigri</name>
    <dbReference type="NCBI Taxonomy" id="1285242"/>
    <lineage>
        <taxon>Bacteria</taxon>
        <taxon>Pseudomonadati</taxon>
        <taxon>Pseudomonadota</taxon>
        <taxon>Alphaproteobacteria</taxon>
        <taxon>Rhodospirillales</taxon>
        <taxon>Magnetospirillaceae</taxon>
        <taxon>Paramagnetospirillum</taxon>
    </lineage>
</organism>
<evidence type="ECO:0000259" key="5">
    <source>
        <dbReference type="Pfam" id="PF13458"/>
    </source>
</evidence>
<reference evidence="6 7" key="1">
    <citation type="submission" date="2016-04" db="EMBL/GenBank/DDBJ databases">
        <title>Draft genome sequence of freshwater magnetotactic bacteria Magnetospirillum marisnigri SP-1 and Magnetospirillum moscoviense BB-1.</title>
        <authorList>
            <person name="Koziaeva V."/>
            <person name="Dziuba M.V."/>
            <person name="Ivanov T.M."/>
            <person name="Kuznetsov B."/>
            <person name="Grouzdev D.S."/>
        </authorList>
    </citation>
    <scope>NUCLEOTIDE SEQUENCE [LARGE SCALE GENOMIC DNA]</scope>
    <source>
        <strain evidence="6 7">SP-1</strain>
    </source>
</reference>
<dbReference type="Proteomes" id="UP000078428">
    <property type="component" value="Unassembled WGS sequence"/>
</dbReference>
<dbReference type="OrthoDB" id="9783240at2"/>
<comment type="caution">
    <text evidence="6">The sequence shown here is derived from an EMBL/GenBank/DDBJ whole genome shotgun (WGS) entry which is preliminary data.</text>
</comment>
<evidence type="ECO:0000256" key="2">
    <source>
        <dbReference type="ARBA" id="ARBA00022729"/>
    </source>
</evidence>
<accession>A0A178MF87</accession>
<protein>
    <submittedName>
        <fullName evidence="6">Amino acid ABC transporter substrate-binding protein</fullName>
    </submittedName>
</protein>
<comment type="similarity">
    <text evidence="1">Belongs to the leucine-binding protein family.</text>
</comment>
<evidence type="ECO:0000313" key="6">
    <source>
        <dbReference type="EMBL" id="OAN46725.1"/>
    </source>
</evidence>
<dbReference type="AlphaFoldDB" id="A0A178MF87"/>
<dbReference type="CDD" id="cd06330">
    <property type="entry name" value="PBP1_As_SBP-like"/>
    <property type="match status" value="1"/>
</dbReference>
<evidence type="ECO:0000256" key="4">
    <source>
        <dbReference type="SAM" id="SignalP"/>
    </source>
</evidence>
<dbReference type="EMBL" id="LWQT01000088">
    <property type="protein sequence ID" value="OAN46725.1"/>
    <property type="molecule type" value="Genomic_DNA"/>
</dbReference>
<dbReference type="PANTHER" id="PTHR30483:SF37">
    <property type="entry name" value="ABC TRANSPORTER SUBSTRATE-BINDING PROTEIN"/>
    <property type="match status" value="1"/>
</dbReference>
<keyword evidence="2 4" id="KW-0732">Signal</keyword>
<feature type="signal peptide" evidence="4">
    <location>
        <begin position="1"/>
        <end position="32"/>
    </location>
</feature>
<dbReference type="InterPro" id="IPR028081">
    <property type="entry name" value="Leu-bd"/>
</dbReference>
<feature type="chain" id="PRO_5008091900" evidence="4">
    <location>
        <begin position="33"/>
        <end position="438"/>
    </location>
</feature>
<dbReference type="STRING" id="1285242.A6A04_06395"/>
<evidence type="ECO:0000313" key="7">
    <source>
        <dbReference type="Proteomes" id="UP000078428"/>
    </source>
</evidence>
<keyword evidence="7" id="KW-1185">Reference proteome</keyword>
<name>A0A178MF87_9PROT</name>
<dbReference type="InterPro" id="IPR028082">
    <property type="entry name" value="Peripla_BP_I"/>
</dbReference>
<sequence>MPKSLPGLCLHGLARAAFALLGLATLAPAAQARIELGAPAAEAEVTIGCMYPMSGRAAIYGKDSVAGIKLALADLKAGTLGPKPPKLRIIVEDDRSKAAYAVRIAEDFVRQDKAKFFCGMVSSGVAQAVSEVARTQKVIMVGTDHASSRLTMDALHRYYFRVSNDSWTSNAAGARYLAELQKETGWKRMAFIGPDYDYGHASWTDLRESLQLLGVAYDNVGEFWPKLYEPDYSAYISAIVETKPDIVVTALWGGDFVAFLRQAATTSFFESSRLANFDTGGNYEVMLALGSNPPPGLILSARHHNNWPETEGNRAFVTGFHASEGRYPTYAAAGAYSGIMAIASAVTASAPRHDVEAMVDALETLRLKLPKDPDGFTSYIDKSTHQIVQPMAIGKVVPNAAFPPAKVMLADWRVYAAEDLIPPPELVRRRRAVMGGKP</sequence>